<dbReference type="Proteomes" id="UP000006461">
    <property type="component" value="Chromosome"/>
</dbReference>
<gene>
    <name evidence="1" type="ordered locus">MODMU_4216</name>
</gene>
<name>I4F1V0_MODI5</name>
<evidence type="ECO:0000313" key="1">
    <source>
        <dbReference type="EMBL" id="CCH89613.1"/>
    </source>
</evidence>
<dbReference type="EMBL" id="FO203431">
    <property type="protein sequence ID" value="CCH89613.1"/>
    <property type="molecule type" value="Genomic_DNA"/>
</dbReference>
<sequence>MLRGGRRCGRYLEGGARTVLSEGDSVGWTVHSVRNCCERLTDSK</sequence>
<evidence type="ECO:0000313" key="2">
    <source>
        <dbReference type="Proteomes" id="UP000006461"/>
    </source>
</evidence>
<proteinExistence type="predicted"/>
<organism evidence="1 2">
    <name type="scientific">Modestobacter italicus (strain DSM 44449 / CECT 9708 / BC 501)</name>
    <dbReference type="NCBI Taxonomy" id="2732864"/>
    <lineage>
        <taxon>Bacteria</taxon>
        <taxon>Bacillati</taxon>
        <taxon>Actinomycetota</taxon>
        <taxon>Actinomycetes</taxon>
        <taxon>Geodermatophilales</taxon>
        <taxon>Geodermatophilaceae</taxon>
        <taxon>Modestobacter</taxon>
    </lineage>
</organism>
<protein>
    <submittedName>
        <fullName evidence="1">Uncharacterized protein</fullName>
    </submittedName>
</protein>
<dbReference type="HOGENOM" id="CLU_3218737_0_0_11"/>
<dbReference type="AlphaFoldDB" id="I4F1V0"/>
<keyword evidence="2" id="KW-1185">Reference proteome</keyword>
<dbReference type="KEGG" id="mmar:MODMU_4216"/>
<reference evidence="1 2" key="1">
    <citation type="journal article" date="2012" name="J. Bacteriol.">
        <title>Genome Sequence of Radiation-Resistant Modestobacter marinus Strain BC501, a Representative Actinobacterium That Thrives on Calcareous Stone Surfaces.</title>
        <authorList>
            <person name="Normand P."/>
            <person name="Gury J."/>
            <person name="Pujic P."/>
            <person name="Chouaia B."/>
            <person name="Crotti E."/>
            <person name="Brusetti L."/>
            <person name="Daffonchio D."/>
            <person name="Vacherie B."/>
            <person name="Barbe V."/>
            <person name="Medigue C."/>
            <person name="Calteau A."/>
            <person name="Ghodhbane-Gtari F."/>
            <person name="Essoussi I."/>
            <person name="Nouioui I."/>
            <person name="Abbassi-Ghozzi I."/>
            <person name="Gtari M."/>
        </authorList>
    </citation>
    <scope>NUCLEOTIDE SEQUENCE [LARGE SCALE GENOMIC DNA]</scope>
    <source>
        <strain evidence="2">BC 501</strain>
    </source>
</reference>
<accession>I4F1V0</accession>